<name>A0A699ZPA4_HAELA</name>
<reference evidence="1 2" key="1">
    <citation type="submission" date="2020-02" db="EMBL/GenBank/DDBJ databases">
        <title>Draft genome sequence of Haematococcus lacustris strain NIES-144.</title>
        <authorList>
            <person name="Morimoto D."/>
            <person name="Nakagawa S."/>
            <person name="Yoshida T."/>
            <person name="Sawayama S."/>
        </authorList>
    </citation>
    <scope>NUCLEOTIDE SEQUENCE [LARGE SCALE GENOMIC DNA]</scope>
    <source>
        <strain evidence="1 2">NIES-144</strain>
    </source>
</reference>
<evidence type="ECO:0008006" key="3">
    <source>
        <dbReference type="Google" id="ProtNLM"/>
    </source>
</evidence>
<protein>
    <recommendedName>
        <fullName evidence="3">RAP domain-containing protein</fullName>
    </recommendedName>
</protein>
<proteinExistence type="predicted"/>
<dbReference type="AlphaFoldDB" id="A0A699ZPA4"/>
<accession>A0A699ZPA4</accession>
<organism evidence="1 2">
    <name type="scientific">Haematococcus lacustris</name>
    <name type="common">Green alga</name>
    <name type="synonym">Haematococcus pluvialis</name>
    <dbReference type="NCBI Taxonomy" id="44745"/>
    <lineage>
        <taxon>Eukaryota</taxon>
        <taxon>Viridiplantae</taxon>
        <taxon>Chlorophyta</taxon>
        <taxon>core chlorophytes</taxon>
        <taxon>Chlorophyceae</taxon>
        <taxon>CS clade</taxon>
        <taxon>Chlamydomonadales</taxon>
        <taxon>Haematococcaceae</taxon>
        <taxon>Haematococcus</taxon>
    </lineage>
</organism>
<gene>
    <name evidence="1" type="ORF">HaLaN_21779</name>
</gene>
<sequence>MASEINAANGPRQLLCLVQQGGQHLTALHLGDVLARLAGWATGKGLRPDQELLGGVVLASGPQLSSFRPDALAGLVAALGGAGQQRVTVPHAWLERCCLAAYVRLPRYGAQDLANLAFGLARLEHTPSAVWQAAVMKRFREAVGVAGATPPCFVKLAWALAKFQAQPSFNWLLAFCGELRSRIDLYTARELASLVWSLARLHHSPDPVFQEAWFRAATRRITNFMPTTLLLALKSLAELRLSDLPPPGKFIVTMLDRSQRKATMHARLNEVFKVV</sequence>
<dbReference type="EMBL" id="BLLF01002431">
    <property type="protein sequence ID" value="GFH24061.1"/>
    <property type="molecule type" value="Genomic_DNA"/>
</dbReference>
<comment type="caution">
    <text evidence="1">The sequence shown here is derived from an EMBL/GenBank/DDBJ whole genome shotgun (WGS) entry which is preliminary data.</text>
</comment>
<dbReference type="Proteomes" id="UP000485058">
    <property type="component" value="Unassembled WGS sequence"/>
</dbReference>
<evidence type="ECO:0000313" key="1">
    <source>
        <dbReference type="EMBL" id="GFH24061.1"/>
    </source>
</evidence>
<evidence type="ECO:0000313" key="2">
    <source>
        <dbReference type="Proteomes" id="UP000485058"/>
    </source>
</evidence>
<keyword evidence="2" id="KW-1185">Reference proteome</keyword>